<name>A0A940YIR3_9BURK</name>
<gene>
    <name evidence="2" type="ORF">KAK03_21965</name>
</gene>
<keyword evidence="1" id="KW-0472">Membrane</keyword>
<organism evidence="2 3">
    <name type="scientific">Ideonella alba</name>
    <dbReference type="NCBI Taxonomy" id="2824118"/>
    <lineage>
        <taxon>Bacteria</taxon>
        <taxon>Pseudomonadati</taxon>
        <taxon>Pseudomonadota</taxon>
        <taxon>Betaproteobacteria</taxon>
        <taxon>Burkholderiales</taxon>
        <taxon>Sphaerotilaceae</taxon>
        <taxon>Ideonella</taxon>
    </lineage>
</organism>
<dbReference type="RefSeq" id="WP_210856815.1">
    <property type="nucleotide sequence ID" value="NZ_JAGQDD010000024.1"/>
</dbReference>
<reference evidence="2 3" key="1">
    <citation type="submission" date="2021-04" db="EMBL/GenBank/DDBJ databases">
        <title>The genome sequence of Ideonella sp. 3Y2.</title>
        <authorList>
            <person name="Liu Y."/>
        </authorList>
    </citation>
    <scope>NUCLEOTIDE SEQUENCE [LARGE SCALE GENOMIC DNA]</scope>
    <source>
        <strain evidence="2 3">3Y2</strain>
    </source>
</reference>
<feature type="transmembrane region" description="Helical" evidence="1">
    <location>
        <begin position="96"/>
        <end position="120"/>
    </location>
</feature>
<accession>A0A940YIR3</accession>
<evidence type="ECO:0000313" key="2">
    <source>
        <dbReference type="EMBL" id="MBQ0933147.1"/>
    </source>
</evidence>
<keyword evidence="1" id="KW-1133">Transmembrane helix</keyword>
<comment type="caution">
    <text evidence="2">The sequence shown here is derived from an EMBL/GenBank/DDBJ whole genome shotgun (WGS) entry which is preliminary data.</text>
</comment>
<evidence type="ECO:0000313" key="3">
    <source>
        <dbReference type="Proteomes" id="UP000676246"/>
    </source>
</evidence>
<keyword evidence="1" id="KW-0812">Transmembrane</keyword>
<keyword evidence="3" id="KW-1185">Reference proteome</keyword>
<dbReference type="EMBL" id="JAGQDD010000024">
    <property type="protein sequence ID" value="MBQ0933147.1"/>
    <property type="molecule type" value="Genomic_DNA"/>
</dbReference>
<evidence type="ECO:0000256" key="1">
    <source>
        <dbReference type="SAM" id="Phobius"/>
    </source>
</evidence>
<dbReference type="Proteomes" id="UP000676246">
    <property type="component" value="Unassembled WGS sequence"/>
</dbReference>
<protein>
    <submittedName>
        <fullName evidence="2">Uncharacterized protein</fullName>
    </submittedName>
</protein>
<dbReference type="AlphaFoldDB" id="A0A940YIR3"/>
<proteinExistence type="predicted"/>
<sequence>MVYALSWLLVAIVLAGWSLLVWAVHALATWSLNSAGTMAGDTEPGSLLSLPAWLADWVPLDLVGALGDLVAWLGPWVDATLSAAPALATGLTVLSWVLWGLVSLLLVLLGAGLHGLIALWQRRAPTLAAGGAA</sequence>